<feature type="domain" description="DUF6699" evidence="2">
    <location>
        <begin position="61"/>
        <end position="184"/>
    </location>
</feature>
<feature type="region of interest" description="Disordered" evidence="1">
    <location>
        <begin position="1"/>
        <end position="34"/>
    </location>
</feature>
<evidence type="ECO:0000259" key="2">
    <source>
        <dbReference type="Pfam" id="PF20415"/>
    </source>
</evidence>
<evidence type="ECO:0000313" key="4">
    <source>
        <dbReference type="Proteomes" id="UP001465976"/>
    </source>
</evidence>
<dbReference type="InterPro" id="IPR046522">
    <property type="entry name" value="DUF6699"/>
</dbReference>
<keyword evidence="4" id="KW-1185">Reference proteome</keyword>
<reference evidence="3 4" key="1">
    <citation type="submission" date="2024-02" db="EMBL/GenBank/DDBJ databases">
        <title>A draft genome for the cacao thread blight pathogen Marasmius crinis-equi.</title>
        <authorList>
            <person name="Cohen S.P."/>
            <person name="Baruah I.K."/>
            <person name="Amoako-Attah I."/>
            <person name="Bukari Y."/>
            <person name="Meinhardt L.W."/>
            <person name="Bailey B.A."/>
        </authorList>
    </citation>
    <scope>NUCLEOTIDE SEQUENCE [LARGE SCALE GENOMIC DNA]</scope>
    <source>
        <strain evidence="3 4">GH-76</strain>
    </source>
</reference>
<protein>
    <recommendedName>
        <fullName evidence="2">DUF6699 domain-containing protein</fullName>
    </recommendedName>
</protein>
<accession>A0ABR3G0Q0</accession>
<dbReference type="EMBL" id="JBAHYK010000011">
    <property type="protein sequence ID" value="KAL0581406.1"/>
    <property type="molecule type" value="Genomic_DNA"/>
</dbReference>
<evidence type="ECO:0000256" key="1">
    <source>
        <dbReference type="SAM" id="MobiDB-lite"/>
    </source>
</evidence>
<evidence type="ECO:0000313" key="3">
    <source>
        <dbReference type="EMBL" id="KAL0581406.1"/>
    </source>
</evidence>
<dbReference type="Proteomes" id="UP001465976">
    <property type="component" value="Unassembled WGS sequence"/>
</dbReference>
<comment type="caution">
    <text evidence="3">The sequence shown here is derived from an EMBL/GenBank/DDBJ whole genome shotgun (WGS) entry which is preliminary data.</text>
</comment>
<organism evidence="3 4">
    <name type="scientific">Marasmius crinis-equi</name>
    <dbReference type="NCBI Taxonomy" id="585013"/>
    <lineage>
        <taxon>Eukaryota</taxon>
        <taxon>Fungi</taxon>
        <taxon>Dikarya</taxon>
        <taxon>Basidiomycota</taxon>
        <taxon>Agaricomycotina</taxon>
        <taxon>Agaricomycetes</taxon>
        <taxon>Agaricomycetidae</taxon>
        <taxon>Agaricales</taxon>
        <taxon>Marasmiineae</taxon>
        <taxon>Marasmiaceae</taxon>
        <taxon>Marasmius</taxon>
    </lineage>
</organism>
<gene>
    <name evidence="3" type="ORF">V5O48_000670</name>
</gene>
<name>A0ABR3G0Q0_9AGAR</name>
<dbReference type="Pfam" id="PF20415">
    <property type="entry name" value="DUF6699"/>
    <property type="match status" value="1"/>
</dbReference>
<sequence>MPGINKHVHWASPSPPSSISSLPSTPGPLTPQEPSGIYTYRPLPVVGGPVNLHQSLGYTPLKWDLTLQPNADAMNVPATHPPMPFIVVTVAPLGWSIPIHPMGKTNCVTVSDVLEGIYRFLREPITREQHAHLSPQHRPKVEQSFHRRVARYREPQLEKLERSKGLKKVDMLMGQTVFRGLTPREAGGTDYWELQVSFP</sequence>
<proteinExistence type="predicted"/>